<dbReference type="GO" id="GO:0019226">
    <property type="term" value="P:transmission of nerve impulse"/>
    <property type="evidence" value="ECO:0007669"/>
    <property type="project" value="TreeGrafter"/>
</dbReference>
<dbReference type="Pfam" id="PF00822">
    <property type="entry name" value="PMP22_Claudin"/>
    <property type="match status" value="1"/>
</dbReference>
<evidence type="ECO:0000256" key="8">
    <source>
        <dbReference type="ARBA" id="ARBA00022692"/>
    </source>
</evidence>
<reference evidence="17 18" key="1">
    <citation type="submission" date="2019-07" db="EMBL/GenBank/DDBJ databases">
        <title>Chromosome genome assembly for large yellow croaker.</title>
        <authorList>
            <person name="Xiao S."/>
        </authorList>
    </citation>
    <scope>NUCLEOTIDE SEQUENCE [LARGE SCALE GENOMIC DNA]</scope>
    <source>
        <strain evidence="17">JMULYC20181020</strain>
        <tissue evidence="17">Muscle</tissue>
    </source>
</reference>
<comment type="similarity">
    <text evidence="2">Belongs to the PMP-22/EMP/MP20 family. CACNG subfamily.</text>
</comment>
<feature type="transmembrane region" description="Helical" evidence="16">
    <location>
        <begin position="318"/>
        <end position="335"/>
    </location>
</feature>
<feature type="transmembrane region" description="Helical" evidence="16">
    <location>
        <begin position="103"/>
        <end position="122"/>
    </location>
</feature>
<dbReference type="PRINTS" id="PR01792">
    <property type="entry name" value="VDCCGAMMA"/>
</dbReference>
<keyword evidence="5" id="KW-0597">Phosphoprotein</keyword>
<keyword evidence="3" id="KW-0813">Transport</keyword>
<evidence type="ECO:0000256" key="12">
    <source>
        <dbReference type="ARBA" id="ARBA00023065"/>
    </source>
</evidence>
<feature type="transmembrane region" description="Helical" evidence="16">
    <location>
        <begin position="378"/>
        <end position="399"/>
    </location>
</feature>
<evidence type="ECO:0000313" key="17">
    <source>
        <dbReference type="EMBL" id="KAE8288904.1"/>
    </source>
</evidence>
<keyword evidence="11 16" id="KW-1133">Transmembrane helix</keyword>
<keyword evidence="12" id="KW-0406">Ion transport</keyword>
<dbReference type="InterPro" id="IPR051072">
    <property type="entry name" value="CACNG_subunit"/>
</dbReference>
<keyword evidence="9" id="KW-0106">Calcium</keyword>
<dbReference type="GO" id="GO:0051968">
    <property type="term" value="P:positive regulation of synaptic transmission, glutamatergic"/>
    <property type="evidence" value="ECO:0007669"/>
    <property type="project" value="TreeGrafter"/>
</dbReference>
<feature type="transmembrane region" description="Helical" evidence="16">
    <location>
        <begin position="509"/>
        <end position="536"/>
    </location>
</feature>
<feature type="transmembrane region" description="Helical" evidence="16">
    <location>
        <begin position="481"/>
        <end position="503"/>
    </location>
</feature>
<dbReference type="GO" id="GO:0098970">
    <property type="term" value="P:postsynaptic neurotransmitter receptor diffusion trapping"/>
    <property type="evidence" value="ECO:0007669"/>
    <property type="project" value="TreeGrafter"/>
</dbReference>
<feature type="region of interest" description="Disordered" evidence="15">
    <location>
        <begin position="716"/>
        <end position="776"/>
    </location>
</feature>
<dbReference type="GO" id="GO:0099590">
    <property type="term" value="P:neurotransmitter receptor internalization"/>
    <property type="evidence" value="ECO:0007669"/>
    <property type="project" value="TreeGrafter"/>
</dbReference>
<feature type="transmembrane region" description="Helical" evidence="16">
    <location>
        <begin position="557"/>
        <end position="579"/>
    </location>
</feature>
<dbReference type="InterPro" id="IPR004031">
    <property type="entry name" value="PMP22/EMP/MP20/Claudin"/>
</dbReference>
<comment type="caution">
    <text evidence="17">The sequence shown here is derived from an EMBL/GenBank/DDBJ whole genome shotgun (WGS) entry which is preliminary data.</text>
</comment>
<evidence type="ECO:0000256" key="4">
    <source>
        <dbReference type="ARBA" id="ARBA00022475"/>
    </source>
</evidence>
<evidence type="ECO:0000256" key="3">
    <source>
        <dbReference type="ARBA" id="ARBA00022448"/>
    </source>
</evidence>
<protein>
    <submittedName>
        <fullName evidence="17">Voltage-dependent calcium channel gamma-7 subunit</fullName>
    </submittedName>
</protein>
<keyword evidence="13 16" id="KW-0472">Membrane</keyword>
<keyword evidence="4" id="KW-1003">Cell membrane</keyword>
<name>A0A6G0IBY4_LARCR</name>
<organism evidence="17 18">
    <name type="scientific">Larimichthys crocea</name>
    <name type="common">Large yellow croaker</name>
    <name type="synonym">Pseudosciaena crocea</name>
    <dbReference type="NCBI Taxonomy" id="215358"/>
    <lineage>
        <taxon>Eukaryota</taxon>
        <taxon>Metazoa</taxon>
        <taxon>Chordata</taxon>
        <taxon>Craniata</taxon>
        <taxon>Vertebrata</taxon>
        <taxon>Euteleostomi</taxon>
        <taxon>Actinopterygii</taxon>
        <taxon>Neopterygii</taxon>
        <taxon>Teleostei</taxon>
        <taxon>Neoteleostei</taxon>
        <taxon>Acanthomorphata</taxon>
        <taxon>Eupercaria</taxon>
        <taxon>Sciaenidae</taxon>
        <taxon>Larimichthys</taxon>
    </lineage>
</organism>
<dbReference type="InterPro" id="IPR008371">
    <property type="entry name" value="VDCC_g7su"/>
</dbReference>
<comment type="subcellular location">
    <subcellularLocation>
        <location evidence="1">Cell membrane</location>
        <topology evidence="1">Multi-pass membrane protein</topology>
    </subcellularLocation>
</comment>
<evidence type="ECO:0000256" key="16">
    <source>
        <dbReference type="SAM" id="Phobius"/>
    </source>
</evidence>
<feature type="transmembrane region" description="Helical" evidence="16">
    <location>
        <begin position="129"/>
        <end position="155"/>
    </location>
</feature>
<keyword evidence="14" id="KW-0407">Ion channel</keyword>
<sequence>MSSCSSRALTILSTVFGACGLLLVGVAVSTDYWLIMVEGIILQQNQSMEVKMALHSGLWRVCFVAGSENGRCVASEYFTEPDIEITTENTANILKMVRTATPFPMVSLLFVFTAFVISNIGHIRPQRTILAFVSGIFFILSGLSLVVGLVLYISSINDEVMNRPREPEQFFNYHYGWSFAFAASSFLLKEGAGVMSVYLFMKRYAEEEMYRPHPALYRPRLSDSSDYSGQFLHPESSWPPPKRGRSTSEASSDISIQLNQAPPCTTQKQAPSSQQPGQPTFWVFFRRELPNAPAVCWIPLAHPDQGCARAAFPRTTSAALIIITITIIIIIITTTEEKCPTGSPSRDSTFFTDEEKKDFKIESKDRNSPSGMVCEKGIQILLTTVGAFAAFGLMTVAIGTDYWLYSRALICNSTANVTQDDPHNKDKKDPGALTHSGLWRICCLEGVKRGVCSQINHFPEDADFDHDGAEYVLRVVRASNIFPILSAILLLMGGVCIAASRFYKSKRNIILGAGILFVAAGLSNIIGVIVYISAALGDISPKKDEDKKWQYSYGWSFYFGGLSFIMAEMVGVLAVNIYIEKNKELRCRSRTDIFKSTTHAMLRLPSYRFRRRSRSSSRSTDPSRSRDPSPVGGGGGKNFGLPPSALLSQGPISVSTLPNPHSRSHTALAGGDISLYTLSRDPKLGGLPPMYGTVDRATLYQLHNCFPKDGGGGGGVMMSGTLPSLKSHNPSNSSNSNAPMPNSVGSGPPPFTSVHSRQGARDGDSGQAEGRQGEQL</sequence>
<keyword evidence="7" id="KW-0107">Calcium channel</keyword>
<gene>
    <name evidence="17" type="ORF">D5F01_LYC12782</name>
</gene>
<dbReference type="Proteomes" id="UP000424527">
    <property type="component" value="Unassembled WGS sequence"/>
</dbReference>
<keyword evidence="10" id="KW-0851">Voltage-gated channel</keyword>
<dbReference type="GO" id="GO:0016247">
    <property type="term" value="F:channel regulator activity"/>
    <property type="evidence" value="ECO:0007669"/>
    <property type="project" value="TreeGrafter"/>
</dbReference>
<keyword evidence="8 16" id="KW-0812">Transmembrane</keyword>
<evidence type="ECO:0000256" key="2">
    <source>
        <dbReference type="ARBA" id="ARBA00007111"/>
    </source>
</evidence>
<dbReference type="Pfam" id="PF13903">
    <property type="entry name" value="Claudin_2"/>
    <property type="match status" value="1"/>
</dbReference>
<dbReference type="GO" id="GO:0005245">
    <property type="term" value="F:voltage-gated calcium channel activity"/>
    <property type="evidence" value="ECO:0007669"/>
    <property type="project" value="TreeGrafter"/>
</dbReference>
<dbReference type="EMBL" id="REGW02000012">
    <property type="protein sequence ID" value="KAE8288904.1"/>
    <property type="molecule type" value="Genomic_DNA"/>
</dbReference>
<dbReference type="Gene3D" id="1.20.140.150">
    <property type="match status" value="2"/>
</dbReference>
<dbReference type="AlphaFoldDB" id="A0A6G0IBY4"/>
<evidence type="ECO:0000313" key="18">
    <source>
        <dbReference type="Proteomes" id="UP000424527"/>
    </source>
</evidence>
<dbReference type="PROSITE" id="PS51257">
    <property type="entry name" value="PROKAR_LIPOPROTEIN"/>
    <property type="match status" value="1"/>
</dbReference>
<feature type="transmembrane region" description="Helical" evidence="16">
    <location>
        <begin position="175"/>
        <end position="201"/>
    </location>
</feature>
<accession>A0A6G0IBY4</accession>
<dbReference type="GO" id="GO:0098839">
    <property type="term" value="C:postsynaptic density membrane"/>
    <property type="evidence" value="ECO:0007669"/>
    <property type="project" value="TreeGrafter"/>
</dbReference>
<dbReference type="PRINTS" id="PR01795">
    <property type="entry name" value="VDCCGAMMA7"/>
</dbReference>
<dbReference type="GO" id="GO:0098943">
    <property type="term" value="P:neurotransmitter receptor transport, postsynaptic endosome to lysosome"/>
    <property type="evidence" value="ECO:0007669"/>
    <property type="project" value="TreeGrafter"/>
</dbReference>
<evidence type="ECO:0000256" key="15">
    <source>
        <dbReference type="SAM" id="MobiDB-lite"/>
    </source>
</evidence>
<evidence type="ECO:0000256" key="6">
    <source>
        <dbReference type="ARBA" id="ARBA00022568"/>
    </source>
</evidence>
<keyword evidence="18" id="KW-1185">Reference proteome</keyword>
<evidence type="ECO:0000256" key="13">
    <source>
        <dbReference type="ARBA" id="ARBA00023136"/>
    </source>
</evidence>
<feature type="region of interest" description="Disordered" evidence="15">
    <location>
        <begin position="227"/>
        <end position="252"/>
    </location>
</feature>
<evidence type="ECO:0000256" key="14">
    <source>
        <dbReference type="ARBA" id="ARBA00023303"/>
    </source>
</evidence>
<evidence type="ECO:0000256" key="1">
    <source>
        <dbReference type="ARBA" id="ARBA00004651"/>
    </source>
</evidence>
<dbReference type="FunFam" id="1.20.140.150:FF:000004">
    <property type="entry name" value="Voltage-dependent calcium channel gamma-4 subunit"/>
    <property type="match status" value="1"/>
</dbReference>
<feature type="region of interest" description="Disordered" evidence="15">
    <location>
        <begin position="610"/>
        <end position="642"/>
    </location>
</feature>
<dbReference type="InterPro" id="IPR008368">
    <property type="entry name" value="VDCC_gsu"/>
</dbReference>
<evidence type="ECO:0000256" key="7">
    <source>
        <dbReference type="ARBA" id="ARBA00022673"/>
    </source>
</evidence>
<evidence type="ECO:0000256" key="9">
    <source>
        <dbReference type="ARBA" id="ARBA00022837"/>
    </source>
</evidence>
<feature type="compositionally biased region" description="Low complexity" evidence="15">
    <location>
        <begin position="723"/>
        <end position="743"/>
    </location>
</feature>
<dbReference type="GO" id="GO:0032281">
    <property type="term" value="C:AMPA glutamate receptor complex"/>
    <property type="evidence" value="ECO:0007669"/>
    <property type="project" value="TreeGrafter"/>
</dbReference>
<keyword evidence="6" id="KW-0109">Calcium transport</keyword>
<dbReference type="PANTHER" id="PTHR12107:SF27">
    <property type="entry name" value="CALCIUM CHANNEL, VOLTAGE-DEPENDENT, GAMMA SUBUNIT 8B"/>
    <property type="match status" value="1"/>
</dbReference>
<evidence type="ECO:0000256" key="10">
    <source>
        <dbReference type="ARBA" id="ARBA00022882"/>
    </source>
</evidence>
<evidence type="ECO:0000256" key="11">
    <source>
        <dbReference type="ARBA" id="ARBA00022989"/>
    </source>
</evidence>
<proteinExistence type="inferred from homology"/>
<evidence type="ECO:0000256" key="5">
    <source>
        <dbReference type="ARBA" id="ARBA00022553"/>
    </source>
</evidence>
<dbReference type="PANTHER" id="PTHR12107">
    <property type="entry name" value="VOLTAGE-DEPENDENT CALCIUM CHANNEL GAMMA SUBUNIT"/>
    <property type="match status" value="1"/>
</dbReference>
<dbReference type="FunFam" id="1.20.140.150:FF:000003">
    <property type="entry name" value="Voltage-dependent calcium channel gamma-7 subunit"/>
    <property type="match status" value="1"/>
</dbReference>